<evidence type="ECO:0000256" key="1">
    <source>
        <dbReference type="SAM" id="Phobius"/>
    </source>
</evidence>
<organism evidence="2 3">
    <name type="scientific">Anopheles melas</name>
    <dbReference type="NCBI Taxonomy" id="34690"/>
    <lineage>
        <taxon>Eukaryota</taxon>
        <taxon>Metazoa</taxon>
        <taxon>Ecdysozoa</taxon>
        <taxon>Arthropoda</taxon>
        <taxon>Hexapoda</taxon>
        <taxon>Insecta</taxon>
        <taxon>Pterygota</taxon>
        <taxon>Neoptera</taxon>
        <taxon>Endopterygota</taxon>
        <taxon>Diptera</taxon>
        <taxon>Nematocera</taxon>
        <taxon>Culicoidea</taxon>
        <taxon>Culicidae</taxon>
        <taxon>Anophelinae</taxon>
        <taxon>Anopheles</taxon>
    </lineage>
</organism>
<keyword evidence="1" id="KW-0472">Membrane</keyword>
<dbReference type="EnsemblMetazoa" id="AMEC007492-RA">
    <property type="protein sequence ID" value="AMEC007492-PA"/>
    <property type="gene ID" value="AMEC007492"/>
</dbReference>
<protein>
    <submittedName>
        <fullName evidence="2">Uncharacterized protein</fullName>
    </submittedName>
</protein>
<feature type="transmembrane region" description="Helical" evidence="1">
    <location>
        <begin position="105"/>
        <end position="130"/>
    </location>
</feature>
<reference evidence="3" key="1">
    <citation type="submission" date="2014-01" db="EMBL/GenBank/DDBJ databases">
        <title>The Genome Sequence of Anopheles melas CM1001059_A (V2).</title>
        <authorList>
            <consortium name="The Broad Institute Genomics Platform"/>
            <person name="Neafsey D.E."/>
            <person name="Besansky N."/>
            <person name="Howell P."/>
            <person name="Walton C."/>
            <person name="Young S.K."/>
            <person name="Zeng Q."/>
            <person name="Gargeya S."/>
            <person name="Fitzgerald M."/>
            <person name="Haas B."/>
            <person name="Abouelleil A."/>
            <person name="Allen A.W."/>
            <person name="Alvarado L."/>
            <person name="Arachchi H.M."/>
            <person name="Berlin A.M."/>
            <person name="Chapman S.B."/>
            <person name="Gainer-Dewar J."/>
            <person name="Goldberg J."/>
            <person name="Griggs A."/>
            <person name="Gujja S."/>
            <person name="Hansen M."/>
            <person name="Howarth C."/>
            <person name="Imamovic A."/>
            <person name="Ireland A."/>
            <person name="Larimer J."/>
            <person name="McCowan C."/>
            <person name="Murphy C."/>
            <person name="Pearson M."/>
            <person name="Poon T.W."/>
            <person name="Priest M."/>
            <person name="Roberts A."/>
            <person name="Saif S."/>
            <person name="Shea T."/>
            <person name="Sisk P."/>
            <person name="Sykes S."/>
            <person name="Wortman J."/>
            <person name="Nusbaum C."/>
            <person name="Birren B."/>
        </authorList>
    </citation>
    <scope>NUCLEOTIDE SEQUENCE [LARGE SCALE GENOMIC DNA]</scope>
    <source>
        <strain evidence="3">CM1001059</strain>
    </source>
</reference>
<keyword evidence="1" id="KW-0812">Transmembrane</keyword>
<accession>A0A182TSG1</accession>
<keyword evidence="1" id="KW-1133">Transmembrane helix</keyword>
<evidence type="ECO:0000313" key="2">
    <source>
        <dbReference type="EnsemblMetazoa" id="AMEC007492-PA"/>
    </source>
</evidence>
<sequence length="190" mass="19685">MAARAGIGAASSFGFISFTYRPTYAQTCSNGAPCGLIIRNVEAKASILASRSFGTTGTVGPSAAAVSVALLTISTGVASGAPSGKWTAGHSSLSESPPLPEDDTLAALDAAALLVAIFVFSSSCFTFASFSSSSSSQMRFWRSLGLQVANRFLQHLNVQDLHLELAVVQGLMLGSTVRRAPIRIGRVVLQ</sequence>
<keyword evidence="3" id="KW-1185">Reference proteome</keyword>
<dbReference type="AlphaFoldDB" id="A0A182TSG1"/>
<proteinExistence type="predicted"/>
<dbReference type="Proteomes" id="UP000075902">
    <property type="component" value="Unassembled WGS sequence"/>
</dbReference>
<reference evidence="2" key="2">
    <citation type="submission" date="2020-05" db="UniProtKB">
        <authorList>
            <consortium name="EnsemblMetazoa"/>
        </authorList>
    </citation>
    <scope>IDENTIFICATION</scope>
    <source>
        <strain evidence="2">CM1001059</strain>
    </source>
</reference>
<dbReference type="VEuPathDB" id="VectorBase:AMEC007492"/>
<evidence type="ECO:0000313" key="3">
    <source>
        <dbReference type="Proteomes" id="UP000075902"/>
    </source>
</evidence>
<name>A0A182TSG1_9DIPT</name>